<proteinExistence type="predicted"/>
<evidence type="ECO:0000313" key="1">
    <source>
        <dbReference type="EMBL" id="JAD62194.1"/>
    </source>
</evidence>
<protein>
    <submittedName>
        <fullName evidence="1">Uncharacterized protein</fullName>
    </submittedName>
</protein>
<dbReference type="EMBL" id="GBRH01235701">
    <property type="protein sequence ID" value="JAD62194.1"/>
    <property type="molecule type" value="Transcribed_RNA"/>
</dbReference>
<reference evidence="1" key="1">
    <citation type="submission" date="2014-09" db="EMBL/GenBank/DDBJ databases">
        <authorList>
            <person name="Magalhaes I.L.F."/>
            <person name="Oliveira U."/>
            <person name="Santos F.R."/>
            <person name="Vidigal T.H.D.A."/>
            <person name="Brescovit A.D."/>
            <person name="Santos A.J."/>
        </authorList>
    </citation>
    <scope>NUCLEOTIDE SEQUENCE</scope>
    <source>
        <tissue evidence="1">Shoot tissue taken approximately 20 cm above the soil surface</tissue>
    </source>
</reference>
<reference evidence="1" key="2">
    <citation type="journal article" date="2015" name="Data Brief">
        <title>Shoot transcriptome of the giant reed, Arundo donax.</title>
        <authorList>
            <person name="Barrero R.A."/>
            <person name="Guerrero F.D."/>
            <person name="Moolhuijzen P."/>
            <person name="Goolsby J.A."/>
            <person name="Tidwell J."/>
            <person name="Bellgard S.E."/>
            <person name="Bellgard M.I."/>
        </authorList>
    </citation>
    <scope>NUCLEOTIDE SEQUENCE</scope>
    <source>
        <tissue evidence="1">Shoot tissue taken approximately 20 cm above the soil surface</tissue>
    </source>
</reference>
<name>A0A0A9BE15_ARUDO</name>
<sequence>MNYHHWHTKKPSIAVKAIQKHQTLYNNNLRAT</sequence>
<organism evidence="1">
    <name type="scientific">Arundo donax</name>
    <name type="common">Giant reed</name>
    <name type="synonym">Donax arundinaceus</name>
    <dbReference type="NCBI Taxonomy" id="35708"/>
    <lineage>
        <taxon>Eukaryota</taxon>
        <taxon>Viridiplantae</taxon>
        <taxon>Streptophyta</taxon>
        <taxon>Embryophyta</taxon>
        <taxon>Tracheophyta</taxon>
        <taxon>Spermatophyta</taxon>
        <taxon>Magnoliopsida</taxon>
        <taxon>Liliopsida</taxon>
        <taxon>Poales</taxon>
        <taxon>Poaceae</taxon>
        <taxon>PACMAD clade</taxon>
        <taxon>Arundinoideae</taxon>
        <taxon>Arundineae</taxon>
        <taxon>Arundo</taxon>
    </lineage>
</organism>
<accession>A0A0A9BE15</accession>
<dbReference type="AlphaFoldDB" id="A0A0A9BE15"/>